<accession>A0A1L8R7J4</accession>
<dbReference type="Proteomes" id="UP000182835">
    <property type="component" value="Unassembled WGS sequence"/>
</dbReference>
<keyword evidence="1" id="KW-1133">Transmembrane helix</keyword>
<comment type="caution">
    <text evidence="3">The sequence shown here is derived from an EMBL/GenBank/DDBJ whole genome shotgun (WGS) entry which is preliminary data.</text>
</comment>
<dbReference type="EMBL" id="JXKG01000005">
    <property type="protein sequence ID" value="OJG15724.1"/>
    <property type="molecule type" value="Genomic_DNA"/>
</dbReference>
<feature type="chain" id="PRO_5012340684" description="Gram-positive cocci surface proteins LPxTG domain-containing protein" evidence="2">
    <location>
        <begin position="26"/>
        <end position="87"/>
    </location>
</feature>
<evidence type="ECO:0000313" key="4">
    <source>
        <dbReference type="Proteomes" id="UP000182835"/>
    </source>
</evidence>
<sequence>MLVILASSLVVLFCQLVETTPQALAYTTTTYEKNSPTKSIVAPAINWTENKPQKATQQTFSKKRGNLIAFGLGSILALLAIWRRRKN</sequence>
<keyword evidence="1" id="KW-0812">Transmembrane</keyword>
<reference evidence="3 4" key="1">
    <citation type="submission" date="2014-12" db="EMBL/GenBank/DDBJ databases">
        <title>Draft genome sequences of 29 type strains of Enterococci.</title>
        <authorList>
            <person name="Zhong Z."/>
            <person name="Sun Z."/>
            <person name="Liu W."/>
            <person name="Zhang W."/>
            <person name="Zhang H."/>
        </authorList>
    </citation>
    <scope>NUCLEOTIDE SEQUENCE [LARGE SCALE GENOMIC DNA]</scope>
    <source>
        <strain evidence="3 4">DSM 21207</strain>
    </source>
</reference>
<name>A0A1L8R7J4_9ENTE</name>
<evidence type="ECO:0000313" key="3">
    <source>
        <dbReference type="EMBL" id="OJG15724.1"/>
    </source>
</evidence>
<proteinExistence type="predicted"/>
<dbReference type="AlphaFoldDB" id="A0A1L8R7J4"/>
<feature type="transmembrane region" description="Helical" evidence="1">
    <location>
        <begin position="65"/>
        <end position="82"/>
    </location>
</feature>
<keyword evidence="1" id="KW-0472">Membrane</keyword>
<protein>
    <recommendedName>
        <fullName evidence="5">Gram-positive cocci surface proteins LPxTG domain-containing protein</fullName>
    </recommendedName>
</protein>
<organism evidence="3 4">
    <name type="scientific">Enterococcus canintestini</name>
    <dbReference type="NCBI Taxonomy" id="317010"/>
    <lineage>
        <taxon>Bacteria</taxon>
        <taxon>Bacillati</taxon>
        <taxon>Bacillota</taxon>
        <taxon>Bacilli</taxon>
        <taxon>Lactobacillales</taxon>
        <taxon>Enterococcaceae</taxon>
        <taxon>Enterococcus</taxon>
    </lineage>
</organism>
<evidence type="ECO:0000256" key="2">
    <source>
        <dbReference type="SAM" id="SignalP"/>
    </source>
</evidence>
<feature type="signal peptide" evidence="2">
    <location>
        <begin position="1"/>
        <end position="25"/>
    </location>
</feature>
<keyword evidence="2" id="KW-0732">Signal</keyword>
<dbReference type="STRING" id="317010.RU96_GL002029"/>
<evidence type="ECO:0000256" key="1">
    <source>
        <dbReference type="SAM" id="Phobius"/>
    </source>
</evidence>
<evidence type="ECO:0008006" key="5">
    <source>
        <dbReference type="Google" id="ProtNLM"/>
    </source>
</evidence>
<gene>
    <name evidence="3" type="ORF">RU96_GL002029</name>
</gene>